<dbReference type="Pfam" id="PF00766">
    <property type="entry name" value="ETF_alpha"/>
    <property type="match status" value="1"/>
</dbReference>
<comment type="caution">
    <text evidence="3">The sequence shown here is derived from an EMBL/GenBank/DDBJ whole genome shotgun (WGS) entry which is preliminary data.</text>
</comment>
<gene>
    <name evidence="3" type="ORF">ACFOY1_07410</name>
</gene>
<dbReference type="EMBL" id="JBHSBV010000002">
    <property type="protein sequence ID" value="MFC4200777.1"/>
    <property type="molecule type" value="Genomic_DNA"/>
</dbReference>
<dbReference type="RefSeq" id="WP_217964003.1">
    <property type="nucleotide sequence ID" value="NZ_JAHTBN010000003.1"/>
</dbReference>
<dbReference type="PANTHER" id="PTHR43153">
    <property type="entry name" value="ELECTRON TRANSFER FLAVOPROTEIN ALPHA"/>
    <property type="match status" value="1"/>
</dbReference>
<dbReference type="Pfam" id="PF01012">
    <property type="entry name" value="ETF"/>
    <property type="match status" value="1"/>
</dbReference>
<dbReference type="InterPro" id="IPR014731">
    <property type="entry name" value="ETF_asu_C"/>
</dbReference>
<feature type="domain" description="Electron transfer flavoprotein alpha/beta-subunit N-terminal" evidence="2">
    <location>
        <begin position="18"/>
        <end position="173"/>
    </location>
</feature>
<name>A0ABV8NX25_9BURK</name>
<proteinExistence type="predicted"/>
<dbReference type="PANTHER" id="PTHR43153:SF1">
    <property type="entry name" value="ELECTRON TRANSFER FLAVOPROTEIN SUBUNIT ALPHA, MITOCHONDRIAL"/>
    <property type="match status" value="1"/>
</dbReference>
<sequence length="334" mass="35067">MPTPETPRHIYALVPVQEELAASDYAPMEQARLLADRCNGHAAALLIGNTPEPAIQRAEALGMDAVWVCATAPGARPLEPRQLAAAYAALLRAPDAPPHDGSSVFFAAAGRAGEEIAARLAALLAGKAMGRCESWDIDATGILHAHRMAFGGRLQIDMECREGPFLAVVHSAGSTVPAVRDRSPIAMHQCRAPESLPPAYPTAYTDRNETHASLDGARLVVSGGRGIGDAQGFEALYGLAERLGGAVGASLPAIDAGWAPVARQVGQSGKYVSPEIYLAVGISGTPQHLAGIAPHVRLIAINRDDEAEIFKHAQIGIVADWKEFLPALARALDA</sequence>
<evidence type="ECO:0000259" key="1">
    <source>
        <dbReference type="Pfam" id="PF00766"/>
    </source>
</evidence>
<evidence type="ECO:0000259" key="2">
    <source>
        <dbReference type="Pfam" id="PF01012"/>
    </source>
</evidence>
<keyword evidence="4" id="KW-1185">Reference proteome</keyword>
<dbReference type="Proteomes" id="UP001595848">
    <property type="component" value="Unassembled WGS sequence"/>
</dbReference>
<evidence type="ECO:0000313" key="3">
    <source>
        <dbReference type="EMBL" id="MFC4200777.1"/>
    </source>
</evidence>
<dbReference type="PIRSF" id="PIRSF000089">
    <property type="entry name" value="Electra_flavoP_a"/>
    <property type="match status" value="1"/>
</dbReference>
<dbReference type="InterPro" id="IPR014730">
    <property type="entry name" value="ETF_a/b_N"/>
</dbReference>
<feature type="domain" description="Electron transfer flavoprotein alpha subunit C-terminal" evidence="1">
    <location>
        <begin position="214"/>
        <end position="292"/>
    </location>
</feature>
<dbReference type="InterPro" id="IPR001308">
    <property type="entry name" value="ETF_a/FixB"/>
</dbReference>
<reference evidence="4" key="1">
    <citation type="journal article" date="2019" name="Int. J. Syst. Evol. Microbiol.">
        <title>The Global Catalogue of Microorganisms (GCM) 10K type strain sequencing project: providing services to taxonomists for standard genome sequencing and annotation.</title>
        <authorList>
            <consortium name="The Broad Institute Genomics Platform"/>
            <consortium name="The Broad Institute Genome Sequencing Center for Infectious Disease"/>
            <person name="Wu L."/>
            <person name="Ma J."/>
        </authorList>
    </citation>
    <scope>NUCLEOTIDE SEQUENCE [LARGE SCALE GENOMIC DNA]</scope>
    <source>
        <strain evidence="4">LMG 24813</strain>
    </source>
</reference>
<protein>
    <submittedName>
        <fullName evidence="3">Electron transfer flavoprotein subunit alpha/FixB family protein</fullName>
    </submittedName>
</protein>
<organism evidence="3 4">
    <name type="scientific">Candidimonas humi</name>
    <dbReference type="NCBI Taxonomy" id="683355"/>
    <lineage>
        <taxon>Bacteria</taxon>
        <taxon>Pseudomonadati</taxon>
        <taxon>Pseudomonadota</taxon>
        <taxon>Betaproteobacteria</taxon>
        <taxon>Burkholderiales</taxon>
        <taxon>Alcaligenaceae</taxon>
        <taxon>Candidimonas</taxon>
    </lineage>
</organism>
<evidence type="ECO:0000313" key="4">
    <source>
        <dbReference type="Proteomes" id="UP001595848"/>
    </source>
</evidence>
<accession>A0ABV8NX25</accession>